<evidence type="ECO:0000313" key="1">
    <source>
        <dbReference type="EMBL" id="KAJ4723065.1"/>
    </source>
</evidence>
<name>A0ACC1YHA7_MELAZ</name>
<keyword evidence="2" id="KW-1185">Reference proteome</keyword>
<organism evidence="1 2">
    <name type="scientific">Melia azedarach</name>
    <name type="common">Chinaberry tree</name>
    <dbReference type="NCBI Taxonomy" id="155640"/>
    <lineage>
        <taxon>Eukaryota</taxon>
        <taxon>Viridiplantae</taxon>
        <taxon>Streptophyta</taxon>
        <taxon>Embryophyta</taxon>
        <taxon>Tracheophyta</taxon>
        <taxon>Spermatophyta</taxon>
        <taxon>Magnoliopsida</taxon>
        <taxon>eudicotyledons</taxon>
        <taxon>Gunneridae</taxon>
        <taxon>Pentapetalae</taxon>
        <taxon>rosids</taxon>
        <taxon>malvids</taxon>
        <taxon>Sapindales</taxon>
        <taxon>Meliaceae</taxon>
        <taxon>Melia</taxon>
    </lineage>
</organism>
<gene>
    <name evidence="1" type="ORF">OWV82_006477</name>
</gene>
<sequence>MESVITSFHNNIHYKFKLSSSCIFNRSNSNSKNNVFFSKTLIRKPITCSSLSSALALDNNDSTIHTTLLVESYHEHQSLNALIQRLKKKDSCPLQILQHDEDWSKDHFWLVINFLKNSSRSNQILQVFDMWKNIEESRINEFNYQKIVEMLAEEGLMEEAVLALKDMKGYGLRPSSEIYNLIIHGFSRIGKFNDAWFFLNEMKEMNLVPQTDTYDGLIQNYGKYKMYDEIYMCLKKMKSDGCSLDQITYNLIIQEFARGGLLKRMEGVYRSMLSKKMHLQSSTLFALLEVYLKFGMIEKMEKFYKRLLNSGTPLKEDLIRRLAEVYIENYMYSRLDDLGDDIASRRGRTKLVWCLRLLSHACLLSRRGMDLVVQEMEDAKVSWNVTTANIILLGYLKMKDFKHLRILLSELPTRRVKPDIVTVGILYDAIRIGFDGTGALVMWRRNGFLYESVNMNTDPLVLTVYGKGHFLQDCGEVYTSLDPNARENKRWTYQNLIDLVMKHN</sequence>
<dbReference type="EMBL" id="CM051396">
    <property type="protein sequence ID" value="KAJ4723065.1"/>
    <property type="molecule type" value="Genomic_DNA"/>
</dbReference>
<comment type="caution">
    <text evidence="1">The sequence shown here is derived from an EMBL/GenBank/DDBJ whole genome shotgun (WGS) entry which is preliminary data.</text>
</comment>
<reference evidence="1 2" key="1">
    <citation type="journal article" date="2023" name="Science">
        <title>Complex scaffold remodeling in plant triterpene biosynthesis.</title>
        <authorList>
            <person name="De La Pena R."/>
            <person name="Hodgson H."/>
            <person name="Liu J.C."/>
            <person name="Stephenson M.J."/>
            <person name="Martin A.C."/>
            <person name="Owen C."/>
            <person name="Harkess A."/>
            <person name="Leebens-Mack J."/>
            <person name="Jimenez L.E."/>
            <person name="Osbourn A."/>
            <person name="Sattely E.S."/>
        </authorList>
    </citation>
    <scope>NUCLEOTIDE SEQUENCE [LARGE SCALE GENOMIC DNA]</scope>
    <source>
        <strain evidence="2">cv. JPN11</strain>
        <tissue evidence="1">Leaf</tissue>
    </source>
</reference>
<proteinExistence type="predicted"/>
<dbReference type="Proteomes" id="UP001164539">
    <property type="component" value="Chromosome 3"/>
</dbReference>
<evidence type="ECO:0000313" key="2">
    <source>
        <dbReference type="Proteomes" id="UP001164539"/>
    </source>
</evidence>
<accession>A0ACC1YHA7</accession>
<protein>
    <submittedName>
        <fullName evidence="1">Pentatricopeptide repeat-containing protein</fullName>
    </submittedName>
</protein>